<dbReference type="InterPro" id="IPR031311">
    <property type="entry name" value="CHIT_BIND_RR_consensus"/>
</dbReference>
<dbReference type="Proteomes" id="UP001516400">
    <property type="component" value="Unassembled WGS sequence"/>
</dbReference>
<evidence type="ECO:0000256" key="2">
    <source>
        <dbReference type="PROSITE-ProRule" id="PRU00497"/>
    </source>
</evidence>
<keyword evidence="4" id="KW-0732">Signal</keyword>
<evidence type="ECO:0000256" key="4">
    <source>
        <dbReference type="SAM" id="SignalP"/>
    </source>
</evidence>
<feature type="region of interest" description="Disordered" evidence="3">
    <location>
        <begin position="100"/>
        <end position="119"/>
    </location>
</feature>
<dbReference type="PRINTS" id="PR00947">
    <property type="entry name" value="CUTICLE"/>
</dbReference>
<dbReference type="PANTHER" id="PTHR10380:SF241">
    <property type="entry name" value="CUTICULAR PROTEIN 47EG-RELATED"/>
    <property type="match status" value="1"/>
</dbReference>
<protein>
    <submittedName>
        <fullName evidence="5">Uncharacterized protein</fullName>
    </submittedName>
</protein>
<accession>A0ABD2NWX7</accession>
<evidence type="ECO:0000313" key="6">
    <source>
        <dbReference type="Proteomes" id="UP001516400"/>
    </source>
</evidence>
<dbReference type="EMBL" id="JABFTP020000144">
    <property type="protein sequence ID" value="KAL3283237.1"/>
    <property type="molecule type" value="Genomic_DNA"/>
</dbReference>
<dbReference type="Pfam" id="PF00379">
    <property type="entry name" value="Chitin_bind_4"/>
    <property type="match status" value="1"/>
</dbReference>
<dbReference type="PANTHER" id="PTHR10380">
    <property type="entry name" value="CUTICLE PROTEIN"/>
    <property type="match status" value="1"/>
</dbReference>
<evidence type="ECO:0000313" key="5">
    <source>
        <dbReference type="EMBL" id="KAL3283237.1"/>
    </source>
</evidence>
<dbReference type="GO" id="GO:0042302">
    <property type="term" value="F:structural constituent of cuticle"/>
    <property type="evidence" value="ECO:0007669"/>
    <property type="project" value="UniProtKB-UniRule"/>
</dbReference>
<proteinExistence type="predicted"/>
<dbReference type="PROSITE" id="PS51155">
    <property type="entry name" value="CHIT_BIND_RR_2"/>
    <property type="match status" value="1"/>
</dbReference>
<dbReference type="InterPro" id="IPR050468">
    <property type="entry name" value="Cuticle_Struct_Prot"/>
</dbReference>
<keyword evidence="6" id="KW-1185">Reference proteome</keyword>
<reference evidence="5 6" key="1">
    <citation type="journal article" date="2021" name="BMC Biol.">
        <title>Horizontally acquired antibacterial genes associated with adaptive radiation of ladybird beetles.</title>
        <authorList>
            <person name="Li H.S."/>
            <person name="Tang X.F."/>
            <person name="Huang Y.H."/>
            <person name="Xu Z.Y."/>
            <person name="Chen M.L."/>
            <person name="Du X.Y."/>
            <person name="Qiu B.Y."/>
            <person name="Chen P.T."/>
            <person name="Zhang W."/>
            <person name="Slipinski A."/>
            <person name="Escalona H.E."/>
            <person name="Waterhouse R.M."/>
            <person name="Zwick A."/>
            <person name="Pang H."/>
        </authorList>
    </citation>
    <scope>NUCLEOTIDE SEQUENCE [LARGE SCALE GENOMIC DNA]</scope>
    <source>
        <strain evidence="5">SYSU2018</strain>
    </source>
</reference>
<evidence type="ECO:0000256" key="3">
    <source>
        <dbReference type="SAM" id="MobiDB-lite"/>
    </source>
</evidence>
<dbReference type="AlphaFoldDB" id="A0ABD2NWX7"/>
<evidence type="ECO:0000256" key="1">
    <source>
        <dbReference type="ARBA" id="ARBA00022460"/>
    </source>
</evidence>
<dbReference type="InterPro" id="IPR000618">
    <property type="entry name" value="Insect_cuticle"/>
</dbReference>
<feature type="chain" id="PRO_5044776496" evidence="4">
    <location>
        <begin position="21"/>
        <end position="143"/>
    </location>
</feature>
<gene>
    <name evidence="5" type="ORF">HHI36_006385</name>
</gene>
<comment type="caution">
    <text evidence="5">The sequence shown here is derived from an EMBL/GenBank/DDBJ whole genome shotgun (WGS) entry which is preliminary data.</text>
</comment>
<organism evidence="5 6">
    <name type="scientific">Cryptolaemus montrouzieri</name>
    <dbReference type="NCBI Taxonomy" id="559131"/>
    <lineage>
        <taxon>Eukaryota</taxon>
        <taxon>Metazoa</taxon>
        <taxon>Ecdysozoa</taxon>
        <taxon>Arthropoda</taxon>
        <taxon>Hexapoda</taxon>
        <taxon>Insecta</taxon>
        <taxon>Pterygota</taxon>
        <taxon>Neoptera</taxon>
        <taxon>Endopterygota</taxon>
        <taxon>Coleoptera</taxon>
        <taxon>Polyphaga</taxon>
        <taxon>Cucujiformia</taxon>
        <taxon>Coccinelloidea</taxon>
        <taxon>Coccinellidae</taxon>
        <taxon>Scymninae</taxon>
        <taxon>Scymnini</taxon>
        <taxon>Cryptolaemus</taxon>
    </lineage>
</organism>
<keyword evidence="1 2" id="KW-0193">Cuticle</keyword>
<dbReference type="PROSITE" id="PS00233">
    <property type="entry name" value="CHIT_BIND_RR_1"/>
    <property type="match status" value="1"/>
</dbReference>
<feature type="signal peptide" evidence="4">
    <location>
        <begin position="1"/>
        <end position="20"/>
    </location>
</feature>
<name>A0ABD2NWX7_9CUCU</name>
<sequence length="143" mass="15601">MTRYRFQICIFSILISAIYGRPQGPPGSEIKIISQTNEISPEGGYEWSYETENGIKAQETGTLKKGKGGPDGEDAVVAQGSYSYTDKEGNQISLTYVADDEGGFQPQGAHLPTPPPIPPNIQKALDWIASQPSTTERAGRRRK</sequence>